<keyword evidence="2" id="KW-1185">Reference proteome</keyword>
<proteinExistence type="predicted"/>
<dbReference type="GeneID" id="64820290"/>
<dbReference type="EMBL" id="CP058560">
    <property type="protein sequence ID" value="QUH23334.1"/>
    <property type="molecule type" value="Genomic_DNA"/>
</dbReference>
<dbReference type="Proteomes" id="UP000681041">
    <property type="component" value="Chromosome"/>
</dbReference>
<dbReference type="RefSeq" id="WP_211532291.1">
    <property type="nucleotide sequence ID" value="NZ_CP058560.1"/>
</dbReference>
<accession>A0A8T8K4D3</accession>
<name>A0A8T8K4D3_9EURY</name>
<dbReference type="KEGG" id="meme:HYG87_05955"/>
<protein>
    <submittedName>
        <fullName evidence="1">Uncharacterized protein</fullName>
    </submittedName>
</protein>
<sequence>MLKDEVIEKIEECGCFEETEYPEENMIGKTFNVKTEPVSLIINKITIGPVVSVDSIGKALHIWINPYFLGSDLNEPVLAVAVNYEELDSFEVVD</sequence>
<reference evidence="1" key="1">
    <citation type="submission" date="2020-07" db="EMBL/GenBank/DDBJ databases">
        <title>Methanobacterium. sp. MethCan genome.</title>
        <authorList>
            <person name="Postec A."/>
            <person name="Quemeneur M."/>
        </authorList>
    </citation>
    <scope>NUCLEOTIDE SEQUENCE</scope>
    <source>
        <strain evidence="1">MethCAN</strain>
    </source>
</reference>
<dbReference type="AlphaFoldDB" id="A0A8T8K4D3"/>
<gene>
    <name evidence="1" type="ORF">HYG87_05955</name>
</gene>
<organism evidence="1 2">
    <name type="scientific">Methanobacterium alkalithermotolerans</name>
    <dbReference type="NCBI Taxonomy" id="2731220"/>
    <lineage>
        <taxon>Archaea</taxon>
        <taxon>Methanobacteriati</taxon>
        <taxon>Methanobacteriota</taxon>
        <taxon>Methanomada group</taxon>
        <taxon>Methanobacteria</taxon>
        <taxon>Methanobacteriales</taxon>
        <taxon>Methanobacteriaceae</taxon>
        <taxon>Methanobacterium</taxon>
    </lineage>
</organism>
<evidence type="ECO:0000313" key="2">
    <source>
        <dbReference type="Proteomes" id="UP000681041"/>
    </source>
</evidence>
<evidence type="ECO:0000313" key="1">
    <source>
        <dbReference type="EMBL" id="QUH23334.1"/>
    </source>
</evidence>